<dbReference type="EMBL" id="JABSTQ010004404">
    <property type="protein sequence ID" value="KAG0442304.1"/>
    <property type="molecule type" value="Genomic_DNA"/>
</dbReference>
<dbReference type="Proteomes" id="UP000805193">
    <property type="component" value="Unassembled WGS sequence"/>
</dbReference>
<keyword evidence="2" id="KW-1185">Reference proteome</keyword>
<organism evidence="1 2">
    <name type="scientific">Ixodes persulcatus</name>
    <name type="common">Taiga tick</name>
    <dbReference type="NCBI Taxonomy" id="34615"/>
    <lineage>
        <taxon>Eukaryota</taxon>
        <taxon>Metazoa</taxon>
        <taxon>Ecdysozoa</taxon>
        <taxon>Arthropoda</taxon>
        <taxon>Chelicerata</taxon>
        <taxon>Arachnida</taxon>
        <taxon>Acari</taxon>
        <taxon>Parasitiformes</taxon>
        <taxon>Ixodida</taxon>
        <taxon>Ixodoidea</taxon>
        <taxon>Ixodidae</taxon>
        <taxon>Ixodinae</taxon>
        <taxon>Ixodes</taxon>
    </lineage>
</organism>
<accession>A0AC60QSN2</accession>
<evidence type="ECO:0000313" key="1">
    <source>
        <dbReference type="EMBL" id="KAG0442304.1"/>
    </source>
</evidence>
<reference evidence="1 2" key="1">
    <citation type="journal article" date="2020" name="Cell">
        <title>Large-Scale Comparative Analyses of Tick Genomes Elucidate Their Genetic Diversity and Vector Capacities.</title>
        <authorList>
            <consortium name="Tick Genome and Microbiome Consortium (TIGMIC)"/>
            <person name="Jia N."/>
            <person name="Wang J."/>
            <person name="Shi W."/>
            <person name="Du L."/>
            <person name="Sun Y."/>
            <person name="Zhan W."/>
            <person name="Jiang J.F."/>
            <person name="Wang Q."/>
            <person name="Zhang B."/>
            <person name="Ji P."/>
            <person name="Bell-Sakyi L."/>
            <person name="Cui X.M."/>
            <person name="Yuan T.T."/>
            <person name="Jiang B.G."/>
            <person name="Yang W.F."/>
            <person name="Lam T.T."/>
            <person name="Chang Q.C."/>
            <person name="Ding S.J."/>
            <person name="Wang X.J."/>
            <person name="Zhu J.G."/>
            <person name="Ruan X.D."/>
            <person name="Zhao L."/>
            <person name="Wei J.T."/>
            <person name="Ye R.Z."/>
            <person name="Que T.C."/>
            <person name="Du C.H."/>
            <person name="Zhou Y.H."/>
            <person name="Cheng J.X."/>
            <person name="Dai P.F."/>
            <person name="Guo W.B."/>
            <person name="Han X.H."/>
            <person name="Huang E.J."/>
            <person name="Li L.F."/>
            <person name="Wei W."/>
            <person name="Gao Y.C."/>
            <person name="Liu J.Z."/>
            <person name="Shao H.Z."/>
            <person name="Wang X."/>
            <person name="Wang C.C."/>
            <person name="Yang T.C."/>
            <person name="Huo Q.B."/>
            <person name="Li W."/>
            <person name="Chen H.Y."/>
            <person name="Chen S.E."/>
            <person name="Zhou L.G."/>
            <person name="Ni X.B."/>
            <person name="Tian J.H."/>
            <person name="Sheng Y."/>
            <person name="Liu T."/>
            <person name="Pan Y.S."/>
            <person name="Xia L.Y."/>
            <person name="Li J."/>
            <person name="Zhao F."/>
            <person name="Cao W.C."/>
        </authorList>
    </citation>
    <scope>NUCLEOTIDE SEQUENCE [LARGE SCALE GENOMIC DNA]</scope>
    <source>
        <strain evidence="1">Iper-2018</strain>
    </source>
</reference>
<sequence length="639" mass="70836">MASAGPTVRWGWESPGGPALTKTPCMISTTRSSEPPRESWRSGDSPGEQAKEPRRPSAGRPIYILKGEVLAHDGPEPSAAVTRHSLLSSSSSSSPINAHAIIVIRALFAVIWIAISAVVTLTSENLYSTPVAYPPSGPVHGVDETFRNHRLHVYYGVPFIKPPLLQNRFQRLHNLDKPLPFLLDARHPPPSCLQSSRNVGKLTIDNRNTTEDCLYLNIFAPARKTTDNMRQFPVIVFLHGGGYYSGGNSFPFYSGKYLAAMGSAVVVVPNYRLGIFGFYRSKALGLEGNQGLWDVYMAVKWVSKNVAAFGGNPDSVTLLGHDVGAALLGLLNTIENGSSLYHRAIMMSGSPFMRHWKVQNRDASKELDKLMKKLSCERRVRPLDCLRSRTDNIVLDSAQGDANWRLIYIPTEYDDIKGDDITGLKETVVEKDLIIGVTESEGAHFGNLFLEQQSVFDTSNISQADLEGYLKIVTRGLGITDVEELIKFYKDGYDPPVTVIGQAFGDFVFNCPMMQFAEETSKKNTNVYMYVFRYKPSYSITKLSKATHMDDVFLSLGYALNASQTSLNITLQEKHLSEDLLKLWTSFASTGSPGALRNVTWTKYTKKESNYLSIAPVPQMNRGFRKEACEKIASGRMGK</sequence>
<comment type="caution">
    <text evidence="1">The sequence shown here is derived from an EMBL/GenBank/DDBJ whole genome shotgun (WGS) entry which is preliminary data.</text>
</comment>
<protein>
    <submittedName>
        <fullName evidence="1">Uncharacterized protein</fullName>
    </submittedName>
</protein>
<proteinExistence type="predicted"/>
<evidence type="ECO:0000313" key="2">
    <source>
        <dbReference type="Proteomes" id="UP000805193"/>
    </source>
</evidence>
<gene>
    <name evidence="1" type="ORF">HPB47_015742</name>
</gene>
<name>A0AC60QSN2_IXOPE</name>